<gene>
    <name evidence="2" type="ORF">S01H4_06660</name>
</gene>
<comment type="caution">
    <text evidence="2">The sequence shown here is derived from an EMBL/GenBank/DDBJ whole genome shotgun (WGS) entry which is preliminary data.</text>
</comment>
<feature type="non-terminal residue" evidence="2">
    <location>
        <position position="130"/>
    </location>
</feature>
<feature type="transmembrane region" description="Helical" evidence="1">
    <location>
        <begin position="39"/>
        <end position="56"/>
    </location>
</feature>
<protein>
    <recommendedName>
        <fullName evidence="3">Na+/H+ antiporter NhaC-like C-terminal domain-containing protein</fullName>
    </recommendedName>
</protein>
<evidence type="ECO:0000256" key="1">
    <source>
        <dbReference type="SAM" id="Phobius"/>
    </source>
</evidence>
<organism evidence="2">
    <name type="scientific">marine sediment metagenome</name>
    <dbReference type="NCBI Taxonomy" id="412755"/>
    <lineage>
        <taxon>unclassified sequences</taxon>
        <taxon>metagenomes</taxon>
        <taxon>ecological metagenomes</taxon>
    </lineage>
</organism>
<name>X0Z765_9ZZZZ</name>
<accession>X0Z765</accession>
<feature type="transmembrane region" description="Helical" evidence="1">
    <location>
        <begin position="63"/>
        <end position="80"/>
    </location>
</feature>
<evidence type="ECO:0008006" key="3">
    <source>
        <dbReference type="Google" id="ProtNLM"/>
    </source>
</evidence>
<dbReference type="EMBL" id="BART01002084">
    <property type="protein sequence ID" value="GAG56228.1"/>
    <property type="molecule type" value="Genomic_DNA"/>
</dbReference>
<keyword evidence="1" id="KW-0812">Transmembrane</keyword>
<reference evidence="2" key="1">
    <citation type="journal article" date="2014" name="Front. Microbiol.">
        <title>High frequency of phylogenetically diverse reductive dehalogenase-homologous genes in deep subseafloor sedimentary metagenomes.</title>
        <authorList>
            <person name="Kawai M."/>
            <person name="Futagami T."/>
            <person name="Toyoda A."/>
            <person name="Takaki Y."/>
            <person name="Nishi S."/>
            <person name="Hori S."/>
            <person name="Arai W."/>
            <person name="Tsubouchi T."/>
            <person name="Morono Y."/>
            <person name="Uchiyama I."/>
            <person name="Ito T."/>
            <person name="Fujiyama A."/>
            <person name="Inagaki F."/>
            <person name="Takami H."/>
        </authorList>
    </citation>
    <scope>NUCLEOTIDE SEQUENCE</scope>
    <source>
        <strain evidence="2">Expedition CK06-06</strain>
    </source>
</reference>
<proteinExistence type="predicted"/>
<keyword evidence="1" id="KW-1133">Transmembrane helix</keyword>
<dbReference type="AlphaFoldDB" id="X0Z765"/>
<sequence>MYYWNKYKVILLLTLMIFMFFILSGIAWAAEEEAEKSYGFLSLLPPLVAIVLCFITRQVLASLFIGIWVGATILIGWNPISGVTKTLGYIVENAADSWNATILLFDFVIGGLIGLIYLSGGAQAFVKSVT</sequence>
<dbReference type="PANTHER" id="PTHR43478:SF1">
    <property type="entry name" value="NA+_H+ ANTIPORTER NHAC-LIKE C-TERMINAL DOMAIN-CONTAINING PROTEIN"/>
    <property type="match status" value="1"/>
</dbReference>
<feature type="transmembrane region" description="Helical" evidence="1">
    <location>
        <begin position="100"/>
        <end position="118"/>
    </location>
</feature>
<dbReference type="PANTHER" id="PTHR43478">
    <property type="entry name" value="NA+/H+ ANTIPORTER-RELATED"/>
    <property type="match status" value="1"/>
</dbReference>
<keyword evidence="1" id="KW-0472">Membrane</keyword>
<evidence type="ECO:0000313" key="2">
    <source>
        <dbReference type="EMBL" id="GAG56228.1"/>
    </source>
</evidence>